<accession>A0ABP7V0Z5</accession>
<dbReference type="InterPro" id="IPR036640">
    <property type="entry name" value="ABC1_TM_sf"/>
</dbReference>
<keyword evidence="11" id="KW-1185">Reference proteome</keyword>
<protein>
    <recommendedName>
        <fullName evidence="12">Thiol reductant ABC exporter subunit CydC</fullName>
    </recommendedName>
</protein>
<evidence type="ECO:0000256" key="7">
    <source>
        <dbReference type="SAM" id="Phobius"/>
    </source>
</evidence>
<dbReference type="EMBL" id="BAAAZG010000001">
    <property type="protein sequence ID" value="GAA4057191.1"/>
    <property type="molecule type" value="Genomic_DNA"/>
</dbReference>
<dbReference type="InterPro" id="IPR027417">
    <property type="entry name" value="P-loop_NTPase"/>
</dbReference>
<proteinExistence type="predicted"/>
<feature type="transmembrane region" description="Helical" evidence="7">
    <location>
        <begin position="170"/>
        <end position="190"/>
    </location>
</feature>
<feature type="transmembrane region" description="Helical" evidence="7">
    <location>
        <begin position="59"/>
        <end position="81"/>
    </location>
</feature>
<comment type="subcellular location">
    <subcellularLocation>
        <location evidence="1">Cell membrane</location>
        <topology evidence="1">Multi-pass membrane protein</topology>
    </subcellularLocation>
</comment>
<dbReference type="PROSITE" id="PS00211">
    <property type="entry name" value="ABC_TRANSPORTER_1"/>
    <property type="match status" value="1"/>
</dbReference>
<evidence type="ECO:0000256" key="3">
    <source>
        <dbReference type="ARBA" id="ARBA00022741"/>
    </source>
</evidence>
<feature type="transmembrane region" description="Helical" evidence="7">
    <location>
        <begin position="27"/>
        <end position="53"/>
    </location>
</feature>
<dbReference type="Pfam" id="PF00005">
    <property type="entry name" value="ABC_tran"/>
    <property type="match status" value="1"/>
</dbReference>
<feature type="transmembrane region" description="Helical" evidence="7">
    <location>
        <begin position="143"/>
        <end position="164"/>
    </location>
</feature>
<dbReference type="InterPro" id="IPR011527">
    <property type="entry name" value="ABC1_TM_dom"/>
</dbReference>
<evidence type="ECO:0000256" key="2">
    <source>
        <dbReference type="ARBA" id="ARBA00022692"/>
    </source>
</evidence>
<dbReference type="SMART" id="SM00382">
    <property type="entry name" value="AAA"/>
    <property type="match status" value="1"/>
</dbReference>
<dbReference type="SUPFAM" id="SSF90123">
    <property type="entry name" value="ABC transporter transmembrane region"/>
    <property type="match status" value="1"/>
</dbReference>
<feature type="domain" description="ABC transporter" evidence="8">
    <location>
        <begin position="345"/>
        <end position="580"/>
    </location>
</feature>
<dbReference type="SUPFAM" id="SSF52540">
    <property type="entry name" value="P-loop containing nucleoside triphosphate hydrolases"/>
    <property type="match status" value="1"/>
</dbReference>
<dbReference type="InterPro" id="IPR039421">
    <property type="entry name" value="Type_1_exporter"/>
</dbReference>
<dbReference type="RefSeq" id="WP_344940223.1">
    <property type="nucleotide sequence ID" value="NZ_BAAAZG010000001.1"/>
</dbReference>
<feature type="transmembrane region" description="Helical" evidence="7">
    <location>
        <begin position="246"/>
        <end position="274"/>
    </location>
</feature>
<sequence>MTVVPPAARRAPLPRLLALARPLRARLLVAVLAGAATTAAGIALLGVSGFLIARAAEHPSVTALTIAVVAVRALGVSRGVLRYVERLTSHDVAFRVLGDVRVRVYRTLARLAPAGLRELRSGDLLTRLVSDVDTVQDVFVRGVVPPAAAALAGGAAVGACAFLLAPAAGALAAGLLVAGVLVPLCSVLVARRAAHRAAAARGRLTTRVVDALSGAPDLIAFGARDRAIASLTAADRELTRQTRRNAFALALGAGLGTAVTGLTVWAVLLLGVAAVEDGDLGRVPSAVLVLTALAAFEAVAPLPAAAARLAETGSSARRIMGVLDAPDPVREPSRPLPPPEPPVTVRLRGVRVRYGPDDPWALDGVDLDLEPGRRVALVGPSGAGKSTVAALLLRFLDAQGGHVTLNGRDLAAYATDDVRRVIGGCPQHPHVFDSTLRENLRLARPGASDGELDAAAGAARLLPWIRSLPQGWDTPVGVHGARLSGGERQRLALARALLADPALLVLDEPTAHLDPAARAALTADLLRVTRGRTTLLITHDLTGLDAVDEIAVLDRGRIVQRGTHRDLVRRDGLYRRMWARSDAEGQSSPPPSS</sequence>
<evidence type="ECO:0000256" key="5">
    <source>
        <dbReference type="ARBA" id="ARBA00022989"/>
    </source>
</evidence>
<name>A0ABP7V0Z5_9ACTN</name>
<dbReference type="PANTHER" id="PTHR24221:SF654">
    <property type="entry name" value="ATP-BINDING CASSETTE SUB-FAMILY B MEMBER 6"/>
    <property type="match status" value="1"/>
</dbReference>
<feature type="transmembrane region" description="Helical" evidence="7">
    <location>
        <begin position="286"/>
        <end position="310"/>
    </location>
</feature>
<dbReference type="InterPro" id="IPR017871">
    <property type="entry name" value="ABC_transporter-like_CS"/>
</dbReference>
<evidence type="ECO:0000256" key="6">
    <source>
        <dbReference type="ARBA" id="ARBA00023136"/>
    </source>
</evidence>
<dbReference type="PROSITE" id="PS50893">
    <property type="entry name" value="ABC_TRANSPORTER_2"/>
    <property type="match status" value="1"/>
</dbReference>
<evidence type="ECO:0000256" key="4">
    <source>
        <dbReference type="ARBA" id="ARBA00022840"/>
    </source>
</evidence>
<dbReference type="Gene3D" id="1.20.1560.10">
    <property type="entry name" value="ABC transporter type 1, transmembrane domain"/>
    <property type="match status" value="1"/>
</dbReference>
<keyword evidence="3" id="KW-0547">Nucleotide-binding</keyword>
<evidence type="ECO:0000256" key="1">
    <source>
        <dbReference type="ARBA" id="ARBA00004651"/>
    </source>
</evidence>
<evidence type="ECO:0008006" key="12">
    <source>
        <dbReference type="Google" id="ProtNLM"/>
    </source>
</evidence>
<gene>
    <name evidence="10" type="ORF">GCM10022214_06310</name>
</gene>
<keyword evidence="2 7" id="KW-0812">Transmembrane</keyword>
<keyword evidence="6 7" id="KW-0472">Membrane</keyword>
<comment type="caution">
    <text evidence="10">The sequence shown here is derived from an EMBL/GenBank/DDBJ whole genome shotgun (WGS) entry which is preliminary data.</text>
</comment>
<organism evidence="10 11">
    <name type="scientific">Actinomadura miaoliensis</name>
    <dbReference type="NCBI Taxonomy" id="430685"/>
    <lineage>
        <taxon>Bacteria</taxon>
        <taxon>Bacillati</taxon>
        <taxon>Actinomycetota</taxon>
        <taxon>Actinomycetes</taxon>
        <taxon>Streptosporangiales</taxon>
        <taxon>Thermomonosporaceae</taxon>
        <taxon>Actinomadura</taxon>
    </lineage>
</organism>
<keyword evidence="4" id="KW-0067">ATP-binding</keyword>
<dbReference type="PROSITE" id="PS50929">
    <property type="entry name" value="ABC_TM1F"/>
    <property type="match status" value="1"/>
</dbReference>
<keyword evidence="5 7" id="KW-1133">Transmembrane helix</keyword>
<dbReference type="InterPro" id="IPR014223">
    <property type="entry name" value="ABC_CydC/D"/>
</dbReference>
<evidence type="ECO:0000313" key="11">
    <source>
        <dbReference type="Proteomes" id="UP001500683"/>
    </source>
</evidence>
<feature type="domain" description="ABC transmembrane type-1" evidence="9">
    <location>
        <begin position="28"/>
        <end position="302"/>
    </location>
</feature>
<dbReference type="Proteomes" id="UP001500683">
    <property type="component" value="Unassembled WGS sequence"/>
</dbReference>
<dbReference type="NCBIfam" id="TIGR02868">
    <property type="entry name" value="CydC"/>
    <property type="match status" value="1"/>
</dbReference>
<evidence type="ECO:0000313" key="10">
    <source>
        <dbReference type="EMBL" id="GAA4057191.1"/>
    </source>
</evidence>
<dbReference type="InterPro" id="IPR003439">
    <property type="entry name" value="ABC_transporter-like_ATP-bd"/>
</dbReference>
<dbReference type="Pfam" id="PF00664">
    <property type="entry name" value="ABC_membrane"/>
    <property type="match status" value="1"/>
</dbReference>
<reference evidence="11" key="1">
    <citation type="journal article" date="2019" name="Int. J. Syst. Evol. Microbiol.">
        <title>The Global Catalogue of Microorganisms (GCM) 10K type strain sequencing project: providing services to taxonomists for standard genome sequencing and annotation.</title>
        <authorList>
            <consortium name="The Broad Institute Genomics Platform"/>
            <consortium name="The Broad Institute Genome Sequencing Center for Infectious Disease"/>
            <person name="Wu L."/>
            <person name="Ma J."/>
        </authorList>
    </citation>
    <scope>NUCLEOTIDE SEQUENCE [LARGE SCALE GENOMIC DNA]</scope>
    <source>
        <strain evidence="11">JCM 16702</strain>
    </source>
</reference>
<evidence type="ECO:0000259" key="9">
    <source>
        <dbReference type="PROSITE" id="PS50929"/>
    </source>
</evidence>
<dbReference type="InterPro" id="IPR003593">
    <property type="entry name" value="AAA+_ATPase"/>
</dbReference>
<evidence type="ECO:0000259" key="8">
    <source>
        <dbReference type="PROSITE" id="PS50893"/>
    </source>
</evidence>
<dbReference type="Gene3D" id="3.40.50.300">
    <property type="entry name" value="P-loop containing nucleotide triphosphate hydrolases"/>
    <property type="match status" value="1"/>
</dbReference>
<dbReference type="PANTHER" id="PTHR24221">
    <property type="entry name" value="ATP-BINDING CASSETTE SUB-FAMILY B"/>
    <property type="match status" value="1"/>
</dbReference>